<dbReference type="AlphaFoldDB" id="A0A1C6VEP5"/>
<sequence length="44" mass="4650">MNHSCTKNGAAPGLGVPRRLLNLERPSVMNSKGTANHPQQGGRP</sequence>
<feature type="compositionally biased region" description="Polar residues" evidence="1">
    <location>
        <begin position="28"/>
        <end position="44"/>
    </location>
</feature>
<feature type="region of interest" description="Disordered" evidence="1">
    <location>
        <begin position="1"/>
        <end position="44"/>
    </location>
</feature>
<dbReference type="Proteomes" id="UP000198937">
    <property type="component" value="Unassembled WGS sequence"/>
</dbReference>
<keyword evidence="3" id="KW-1185">Reference proteome</keyword>
<reference evidence="2 3" key="1">
    <citation type="submission" date="2016-06" db="EMBL/GenBank/DDBJ databases">
        <authorList>
            <person name="Kjaerup R.B."/>
            <person name="Dalgaard T.S."/>
            <person name="Juul-Madsen H.R."/>
        </authorList>
    </citation>
    <scope>NUCLEOTIDE SEQUENCE [LARGE SCALE GENOMIC DNA]</scope>
    <source>
        <strain evidence="2 3">DSM 45577</strain>
    </source>
</reference>
<gene>
    <name evidence="2" type="ORF">GA0070617_5487</name>
</gene>
<evidence type="ECO:0000313" key="2">
    <source>
        <dbReference type="EMBL" id="SCL64494.1"/>
    </source>
</evidence>
<dbReference type="EMBL" id="FMIA01000002">
    <property type="protein sequence ID" value="SCL64494.1"/>
    <property type="molecule type" value="Genomic_DNA"/>
</dbReference>
<organism evidence="2 3">
    <name type="scientific">Micromonospora yangpuensis</name>
    <dbReference type="NCBI Taxonomy" id="683228"/>
    <lineage>
        <taxon>Bacteria</taxon>
        <taxon>Bacillati</taxon>
        <taxon>Actinomycetota</taxon>
        <taxon>Actinomycetes</taxon>
        <taxon>Micromonosporales</taxon>
        <taxon>Micromonosporaceae</taxon>
        <taxon>Micromonospora</taxon>
    </lineage>
</organism>
<name>A0A1C6VEP5_9ACTN</name>
<proteinExistence type="predicted"/>
<evidence type="ECO:0000313" key="3">
    <source>
        <dbReference type="Proteomes" id="UP000198937"/>
    </source>
</evidence>
<protein>
    <submittedName>
        <fullName evidence="2">Uncharacterized protein</fullName>
    </submittedName>
</protein>
<accession>A0A1C6VEP5</accession>
<dbReference type="STRING" id="683228.GA0070617_5487"/>
<evidence type="ECO:0000256" key="1">
    <source>
        <dbReference type="SAM" id="MobiDB-lite"/>
    </source>
</evidence>